<feature type="transmembrane region" description="Helical" evidence="3">
    <location>
        <begin position="40"/>
        <end position="62"/>
    </location>
</feature>
<evidence type="ECO:0000313" key="4">
    <source>
        <dbReference type="EMBL" id="PQK15545.1"/>
    </source>
</evidence>
<evidence type="ECO:0000256" key="1">
    <source>
        <dbReference type="ARBA" id="ARBA00004685"/>
    </source>
</evidence>
<dbReference type="EMBL" id="JRHA01000005">
    <property type="protein sequence ID" value="PQK15545.1"/>
    <property type="molecule type" value="Genomic_DNA"/>
</dbReference>
<comment type="caution">
    <text evidence="4">The sequence shown here is derived from an EMBL/GenBank/DDBJ whole genome shotgun (WGS) entry which is preliminary data.</text>
</comment>
<comment type="pathway">
    <text evidence="1">Mycotoxin biosynthesis.</text>
</comment>
<evidence type="ECO:0000256" key="3">
    <source>
        <dbReference type="SAM" id="Phobius"/>
    </source>
</evidence>
<dbReference type="OrthoDB" id="3687641at2759"/>
<evidence type="ECO:0000313" key="5">
    <source>
        <dbReference type="Proteomes" id="UP000237441"/>
    </source>
</evidence>
<accession>A0A2S7YH92</accession>
<comment type="similarity">
    <text evidence="2">Belongs to the ustYa family.</text>
</comment>
<keyword evidence="3" id="KW-1133">Transmembrane helix</keyword>
<dbReference type="PANTHER" id="PTHR33365">
    <property type="entry name" value="YALI0B05434P"/>
    <property type="match status" value="1"/>
</dbReference>
<keyword evidence="3" id="KW-0812">Transmembrane</keyword>
<name>A0A2S7YH92_BEABA</name>
<dbReference type="PANTHER" id="PTHR33365:SF4">
    <property type="entry name" value="CYCLOCHLOROTINE BIOSYNTHESIS PROTEIN O"/>
    <property type="match status" value="1"/>
</dbReference>
<keyword evidence="3" id="KW-0472">Membrane</keyword>
<dbReference type="Proteomes" id="UP000237441">
    <property type="component" value="Unassembled WGS sequence"/>
</dbReference>
<protein>
    <recommendedName>
        <fullName evidence="6">Tat pathway signal sequence</fullName>
    </recommendedName>
</protein>
<sequence length="296" mass="33855">MQKTCRLPTEFKGADESPLLPDSEVASFKRRAIMSVGSKALSLSILLNLSFALYLSFFCFPLSQSQSRGRFMDLGLYSPASEHVEHVPYVFKMAFLDDTSPYQGWPDDEKDQLWQDMYSKGMAVRIDEESANRLINKTEHAPVVGMEHDYVVGLDVFHQLHCLNMIRQSIYPKRYNSSIIRQDGTIDFLAWSHLDHCIEAIRESLTCSADVSAVPYRWHPETKIAEPDIRSVHVCRNFTKIRDWAFERFVPMTSKRMHVEDGVVVDYSGAGRDPELVLAQKLANPGAHWNKTVHDL</sequence>
<proteinExistence type="inferred from homology"/>
<organism evidence="4 5">
    <name type="scientific">Beauveria bassiana</name>
    <name type="common">White muscardine disease fungus</name>
    <name type="synonym">Tritirachium shiotae</name>
    <dbReference type="NCBI Taxonomy" id="176275"/>
    <lineage>
        <taxon>Eukaryota</taxon>
        <taxon>Fungi</taxon>
        <taxon>Dikarya</taxon>
        <taxon>Ascomycota</taxon>
        <taxon>Pezizomycotina</taxon>
        <taxon>Sordariomycetes</taxon>
        <taxon>Hypocreomycetidae</taxon>
        <taxon>Hypocreales</taxon>
        <taxon>Cordycipitaceae</taxon>
        <taxon>Beauveria</taxon>
    </lineage>
</organism>
<dbReference type="InterPro" id="IPR021765">
    <property type="entry name" value="UstYa-like"/>
</dbReference>
<dbReference type="AlphaFoldDB" id="A0A2S7YH92"/>
<evidence type="ECO:0000256" key="2">
    <source>
        <dbReference type="ARBA" id="ARBA00035112"/>
    </source>
</evidence>
<gene>
    <name evidence="4" type="ORF">BB8028_0005g10570</name>
</gene>
<evidence type="ECO:0008006" key="6">
    <source>
        <dbReference type="Google" id="ProtNLM"/>
    </source>
</evidence>
<reference evidence="4 5" key="1">
    <citation type="submission" date="2016-07" db="EMBL/GenBank/DDBJ databases">
        <title>Comparative genomics of the entomopathogenic fungus Beauveria bassiana.</title>
        <authorList>
            <person name="Valero Jimenez C.A."/>
            <person name="Zwaan B.J."/>
            <person name="Van Kan J.A."/>
            <person name="Takken W."/>
            <person name="Debets A.J."/>
            <person name="Schoustra S.E."/>
            <person name="Koenraadt C.J."/>
        </authorList>
    </citation>
    <scope>NUCLEOTIDE SEQUENCE [LARGE SCALE GENOMIC DNA]</scope>
    <source>
        <strain evidence="4 5">ARSEF 8028</strain>
    </source>
</reference>
<dbReference type="GO" id="GO:0043386">
    <property type="term" value="P:mycotoxin biosynthetic process"/>
    <property type="evidence" value="ECO:0007669"/>
    <property type="project" value="InterPro"/>
</dbReference>
<dbReference type="Pfam" id="PF11807">
    <property type="entry name" value="UstYa"/>
    <property type="match status" value="1"/>
</dbReference>